<dbReference type="EMBL" id="JABBWM010000001">
    <property type="protein sequence ID" value="KAG2120432.1"/>
    <property type="molecule type" value="Genomic_DNA"/>
</dbReference>
<evidence type="ECO:0000256" key="1">
    <source>
        <dbReference type="SAM" id="MobiDB-lite"/>
    </source>
</evidence>
<proteinExistence type="predicted"/>
<feature type="region of interest" description="Disordered" evidence="1">
    <location>
        <begin position="92"/>
        <end position="139"/>
    </location>
</feature>
<keyword evidence="3" id="KW-1185">Reference proteome</keyword>
<feature type="compositionally biased region" description="Gly residues" evidence="1">
    <location>
        <begin position="129"/>
        <end position="139"/>
    </location>
</feature>
<protein>
    <submittedName>
        <fullName evidence="2">Uncharacterized protein</fullName>
    </submittedName>
</protein>
<organism evidence="2 3">
    <name type="scientific">Suillus discolor</name>
    <dbReference type="NCBI Taxonomy" id="1912936"/>
    <lineage>
        <taxon>Eukaryota</taxon>
        <taxon>Fungi</taxon>
        <taxon>Dikarya</taxon>
        <taxon>Basidiomycota</taxon>
        <taxon>Agaricomycotina</taxon>
        <taxon>Agaricomycetes</taxon>
        <taxon>Agaricomycetidae</taxon>
        <taxon>Boletales</taxon>
        <taxon>Suillineae</taxon>
        <taxon>Suillaceae</taxon>
        <taxon>Suillus</taxon>
    </lineage>
</organism>
<name>A0A9P7FKV9_9AGAM</name>
<dbReference type="RefSeq" id="XP_041299808.1">
    <property type="nucleotide sequence ID" value="XM_041433162.1"/>
</dbReference>
<accession>A0A9P7FKV9</accession>
<reference evidence="2" key="1">
    <citation type="journal article" date="2020" name="New Phytol.">
        <title>Comparative genomics reveals dynamic genome evolution in host specialist ectomycorrhizal fungi.</title>
        <authorList>
            <person name="Lofgren L.A."/>
            <person name="Nguyen N.H."/>
            <person name="Vilgalys R."/>
            <person name="Ruytinx J."/>
            <person name="Liao H.L."/>
            <person name="Branco S."/>
            <person name="Kuo A."/>
            <person name="LaButti K."/>
            <person name="Lipzen A."/>
            <person name="Andreopoulos W."/>
            <person name="Pangilinan J."/>
            <person name="Riley R."/>
            <person name="Hundley H."/>
            <person name="Na H."/>
            <person name="Barry K."/>
            <person name="Grigoriev I.V."/>
            <person name="Stajich J.E."/>
            <person name="Kennedy P.G."/>
        </authorList>
    </citation>
    <scope>NUCLEOTIDE SEQUENCE</scope>
    <source>
        <strain evidence="2">FC423</strain>
    </source>
</reference>
<sequence>MLTGATLLYNHHKTICKKRKGKLVMHVTSDGSLETVADSRMESIVIRKAFHVVGIADFLTQSPERRTDGVSAHPIQGQTWRLASFAWDDDDESLDEAPEFGEHHDFDDPGSARWESLETRGLPGNGSPYEGGGGSSSHS</sequence>
<gene>
    <name evidence="2" type="ORF">F5147DRAFT_646941</name>
</gene>
<evidence type="ECO:0000313" key="2">
    <source>
        <dbReference type="EMBL" id="KAG2120432.1"/>
    </source>
</evidence>
<comment type="caution">
    <text evidence="2">The sequence shown here is derived from an EMBL/GenBank/DDBJ whole genome shotgun (WGS) entry which is preliminary data.</text>
</comment>
<evidence type="ECO:0000313" key="3">
    <source>
        <dbReference type="Proteomes" id="UP000823399"/>
    </source>
</evidence>
<dbReference type="AlphaFoldDB" id="A0A9P7FKV9"/>
<dbReference type="GeneID" id="64695421"/>
<dbReference type="Proteomes" id="UP000823399">
    <property type="component" value="Unassembled WGS sequence"/>
</dbReference>